<organism evidence="3 4">
    <name type="scientific">Cuscuta europaea</name>
    <name type="common">European dodder</name>
    <dbReference type="NCBI Taxonomy" id="41803"/>
    <lineage>
        <taxon>Eukaryota</taxon>
        <taxon>Viridiplantae</taxon>
        <taxon>Streptophyta</taxon>
        <taxon>Embryophyta</taxon>
        <taxon>Tracheophyta</taxon>
        <taxon>Spermatophyta</taxon>
        <taxon>Magnoliopsida</taxon>
        <taxon>eudicotyledons</taxon>
        <taxon>Gunneridae</taxon>
        <taxon>Pentapetalae</taxon>
        <taxon>asterids</taxon>
        <taxon>lamiids</taxon>
        <taxon>Solanales</taxon>
        <taxon>Convolvulaceae</taxon>
        <taxon>Cuscuteae</taxon>
        <taxon>Cuscuta</taxon>
        <taxon>Cuscuta subgen. Cuscuta</taxon>
    </lineage>
</organism>
<gene>
    <name evidence="3" type="ORF">CEURO_LOCUS18156</name>
</gene>
<feature type="transmembrane region" description="Helical" evidence="2">
    <location>
        <begin position="54"/>
        <end position="75"/>
    </location>
</feature>
<evidence type="ECO:0000256" key="2">
    <source>
        <dbReference type="SAM" id="Phobius"/>
    </source>
</evidence>
<reference evidence="3" key="1">
    <citation type="submission" date="2022-07" db="EMBL/GenBank/DDBJ databases">
        <authorList>
            <person name="Macas J."/>
            <person name="Novak P."/>
            <person name="Neumann P."/>
        </authorList>
    </citation>
    <scope>NUCLEOTIDE SEQUENCE</scope>
</reference>
<name>A0A9P1EIM2_CUSEU</name>
<dbReference type="OrthoDB" id="1929682at2759"/>
<keyword evidence="2" id="KW-1133">Transmembrane helix</keyword>
<evidence type="ECO:0000313" key="3">
    <source>
        <dbReference type="EMBL" id="CAH9108504.1"/>
    </source>
</evidence>
<keyword evidence="2" id="KW-0812">Transmembrane</keyword>
<evidence type="ECO:0000256" key="1">
    <source>
        <dbReference type="SAM" id="MobiDB-lite"/>
    </source>
</evidence>
<proteinExistence type="predicted"/>
<accession>A0A9P1EIM2</accession>
<feature type="region of interest" description="Disordered" evidence="1">
    <location>
        <begin position="33"/>
        <end position="52"/>
    </location>
</feature>
<dbReference type="EMBL" id="CAMAPE010000051">
    <property type="protein sequence ID" value="CAH9108504.1"/>
    <property type="molecule type" value="Genomic_DNA"/>
</dbReference>
<keyword evidence="4" id="KW-1185">Reference proteome</keyword>
<dbReference type="AlphaFoldDB" id="A0A9P1EIM2"/>
<dbReference type="PANTHER" id="PTHR33780:SF2">
    <property type="entry name" value="PROTEIN, PUTATIVE-RELATED"/>
    <property type="match status" value="1"/>
</dbReference>
<dbReference type="PANTHER" id="PTHR33780">
    <property type="entry name" value="EXPRESSED PROTEIN"/>
    <property type="match status" value="1"/>
</dbReference>
<feature type="compositionally biased region" description="Polar residues" evidence="1">
    <location>
        <begin position="34"/>
        <end position="52"/>
    </location>
</feature>
<feature type="transmembrane region" description="Helical" evidence="2">
    <location>
        <begin position="15"/>
        <end position="34"/>
    </location>
</feature>
<keyword evidence="2" id="KW-0472">Membrane</keyword>
<protein>
    <submittedName>
        <fullName evidence="3">Uncharacterized protein</fullName>
    </submittedName>
</protein>
<sequence>MKGNCFLLGLERPSLFFSVFTIFQCLSPGLVGSSEPSNSGTKASNHSSKKSSTVIGLTVCLGVIVVIVGAAVIIFKIWQKKRREVQHARLLKLFEEDDDLNEELGI</sequence>
<comment type="caution">
    <text evidence="3">The sequence shown here is derived from an EMBL/GenBank/DDBJ whole genome shotgun (WGS) entry which is preliminary data.</text>
</comment>
<evidence type="ECO:0000313" key="4">
    <source>
        <dbReference type="Proteomes" id="UP001152484"/>
    </source>
</evidence>
<dbReference type="Proteomes" id="UP001152484">
    <property type="component" value="Unassembled WGS sequence"/>
</dbReference>